<evidence type="ECO:0000313" key="2">
    <source>
        <dbReference type="Proteomes" id="UP000239665"/>
    </source>
</evidence>
<reference evidence="1 2" key="1">
    <citation type="submission" date="2017-11" db="EMBL/GenBank/DDBJ databases">
        <authorList>
            <person name="Blom J."/>
        </authorList>
    </citation>
    <scope>NUCLEOTIDE SEQUENCE [LARGE SCALE GENOMIC DNA]</scope>
    <source>
        <strain evidence="1 2">CFBP3846</strain>
    </source>
</reference>
<sequence length="59" mass="6453">MNLDKALVLRTCANNMADHCGLILYGPLLARWNPNTGSQPGGMRMVWSVYCGALEPALF</sequence>
<dbReference type="EMBL" id="LT963402">
    <property type="protein sequence ID" value="SOS28240.1"/>
    <property type="molecule type" value="Genomic_DNA"/>
</dbReference>
<evidence type="ECO:0000313" key="1">
    <source>
        <dbReference type="EMBL" id="SOS28240.1"/>
    </source>
</evidence>
<protein>
    <submittedName>
        <fullName evidence="1">Uncharacterized protein</fullName>
    </submittedName>
</protein>
<proteinExistence type="predicted"/>
<accession>A0ABY1U9V5</accession>
<name>A0ABY1U9V5_PSESX</name>
<dbReference type="Proteomes" id="UP000239665">
    <property type="component" value="Chromosome 1"/>
</dbReference>
<keyword evidence="2" id="KW-1185">Reference proteome</keyword>
<organism evidence="1 2">
    <name type="scientific">Pseudomonas syringae pv. avii</name>
    <dbReference type="NCBI Taxonomy" id="663959"/>
    <lineage>
        <taxon>Bacteria</taxon>
        <taxon>Pseudomonadati</taxon>
        <taxon>Pseudomonadota</taxon>
        <taxon>Gammaproteobacteria</taxon>
        <taxon>Pseudomonadales</taxon>
        <taxon>Pseudomonadaceae</taxon>
        <taxon>Pseudomonas</taxon>
        <taxon>Pseudomonas syringae</taxon>
    </lineage>
</organism>
<gene>
    <name evidence="1" type="ORF">CFBP3846_03839</name>
</gene>